<evidence type="ECO:0000313" key="2">
    <source>
        <dbReference type="Proteomes" id="UP000287651"/>
    </source>
</evidence>
<evidence type="ECO:0000313" key="1">
    <source>
        <dbReference type="EMBL" id="RRT69003.1"/>
    </source>
</evidence>
<proteinExistence type="predicted"/>
<protein>
    <submittedName>
        <fullName evidence="1">Uncharacterized protein</fullName>
    </submittedName>
</protein>
<organism evidence="1 2">
    <name type="scientific">Ensete ventricosum</name>
    <name type="common">Abyssinian banana</name>
    <name type="synonym">Musa ensete</name>
    <dbReference type="NCBI Taxonomy" id="4639"/>
    <lineage>
        <taxon>Eukaryota</taxon>
        <taxon>Viridiplantae</taxon>
        <taxon>Streptophyta</taxon>
        <taxon>Embryophyta</taxon>
        <taxon>Tracheophyta</taxon>
        <taxon>Spermatophyta</taxon>
        <taxon>Magnoliopsida</taxon>
        <taxon>Liliopsida</taxon>
        <taxon>Zingiberales</taxon>
        <taxon>Musaceae</taxon>
        <taxon>Ensete</taxon>
    </lineage>
</organism>
<dbReference type="Proteomes" id="UP000287651">
    <property type="component" value="Unassembled WGS sequence"/>
</dbReference>
<dbReference type="PANTHER" id="PTHR48475">
    <property type="entry name" value="RIBONUCLEASE H"/>
    <property type="match status" value="1"/>
</dbReference>
<name>A0A426ZYG7_ENSVE</name>
<dbReference type="PANTHER" id="PTHR48475:SF2">
    <property type="entry name" value="RIBONUCLEASE H"/>
    <property type="match status" value="1"/>
</dbReference>
<accession>A0A426ZYG7</accession>
<dbReference type="EMBL" id="AMZH03004503">
    <property type="protein sequence ID" value="RRT69003.1"/>
    <property type="molecule type" value="Genomic_DNA"/>
</dbReference>
<gene>
    <name evidence="1" type="ORF">B296_00021603</name>
</gene>
<dbReference type="AlphaFoldDB" id="A0A426ZYG7"/>
<reference evidence="1 2" key="1">
    <citation type="journal article" date="2014" name="Agronomy (Basel)">
        <title>A Draft Genome Sequence for Ensete ventricosum, the Drought-Tolerant Tree Against Hunger.</title>
        <authorList>
            <person name="Harrison J."/>
            <person name="Moore K.A."/>
            <person name="Paszkiewicz K."/>
            <person name="Jones T."/>
            <person name="Grant M."/>
            <person name="Ambacheew D."/>
            <person name="Muzemil S."/>
            <person name="Studholme D.J."/>
        </authorList>
    </citation>
    <scope>NUCLEOTIDE SEQUENCE [LARGE SCALE GENOMIC DNA]</scope>
</reference>
<sequence length="123" mass="14608">MVFLTLKVEHYENDTSDAQLHENLDFLEEKRAEAHLQELTYKKVVARLYNNKIRPRQVTMGDLVLLKAEVSDPTQTWDKLAPTWEGLYRVVRMIREGTYILMNLDGKQLPRTWHISNLKKFYT</sequence>
<comment type="caution">
    <text evidence="1">The sequence shown here is derived from an EMBL/GenBank/DDBJ whole genome shotgun (WGS) entry which is preliminary data.</text>
</comment>